<reference evidence="2 3" key="1">
    <citation type="submission" date="2020-08" db="EMBL/GenBank/DDBJ databases">
        <title>Genomic Encyclopedia of Type Strains, Phase IV (KMG-IV): sequencing the most valuable type-strain genomes for metagenomic binning, comparative biology and taxonomic classification.</title>
        <authorList>
            <person name="Goeker M."/>
        </authorList>
    </citation>
    <scope>NUCLEOTIDE SEQUENCE [LARGE SCALE GENOMIC DNA]</scope>
    <source>
        <strain evidence="2 3">DSM 105137</strain>
    </source>
</reference>
<dbReference type="Gene3D" id="3.30.70.1230">
    <property type="entry name" value="Nucleotide cyclase"/>
    <property type="match status" value="1"/>
</dbReference>
<dbReference type="InterPro" id="IPR027417">
    <property type="entry name" value="P-loop_NTPase"/>
</dbReference>
<name>A0A840E4Y1_9BACT</name>
<dbReference type="Proteomes" id="UP000576209">
    <property type="component" value="Unassembled WGS sequence"/>
</dbReference>
<dbReference type="Pfam" id="PF00931">
    <property type="entry name" value="NB-ARC"/>
    <property type="match status" value="1"/>
</dbReference>
<dbReference type="InterPro" id="IPR029787">
    <property type="entry name" value="Nucleotide_cyclase"/>
</dbReference>
<dbReference type="InterPro" id="IPR001054">
    <property type="entry name" value="A/G_cyclase"/>
</dbReference>
<dbReference type="Gene3D" id="1.10.10.10">
    <property type="entry name" value="Winged helix-like DNA-binding domain superfamily/Winged helix DNA-binding domain"/>
    <property type="match status" value="1"/>
</dbReference>
<dbReference type="AlphaFoldDB" id="A0A840E4Y1"/>
<dbReference type="GO" id="GO:0035556">
    <property type="term" value="P:intracellular signal transduction"/>
    <property type="evidence" value="ECO:0007669"/>
    <property type="project" value="InterPro"/>
</dbReference>
<dbReference type="InterPro" id="IPR019734">
    <property type="entry name" value="TPR_rpt"/>
</dbReference>
<evidence type="ECO:0000313" key="2">
    <source>
        <dbReference type="EMBL" id="MBB4078792.1"/>
    </source>
</evidence>
<dbReference type="Gene3D" id="1.25.40.10">
    <property type="entry name" value="Tetratricopeptide repeat domain"/>
    <property type="match status" value="1"/>
</dbReference>
<protein>
    <submittedName>
        <fullName evidence="2">Putative ATPase/class 3 adenylate cyclase</fullName>
    </submittedName>
</protein>
<dbReference type="GO" id="GO:0009190">
    <property type="term" value="P:cyclic nucleotide biosynthetic process"/>
    <property type="evidence" value="ECO:0007669"/>
    <property type="project" value="InterPro"/>
</dbReference>
<evidence type="ECO:0000259" key="1">
    <source>
        <dbReference type="PROSITE" id="PS50125"/>
    </source>
</evidence>
<proteinExistence type="predicted"/>
<organism evidence="2 3">
    <name type="scientific">Neolewinella aquimaris</name>
    <dbReference type="NCBI Taxonomy" id="1835722"/>
    <lineage>
        <taxon>Bacteria</taxon>
        <taxon>Pseudomonadati</taxon>
        <taxon>Bacteroidota</taxon>
        <taxon>Saprospiria</taxon>
        <taxon>Saprospirales</taxon>
        <taxon>Lewinellaceae</taxon>
        <taxon>Neolewinella</taxon>
    </lineage>
</organism>
<comment type="caution">
    <text evidence="2">The sequence shown here is derived from an EMBL/GenBank/DDBJ whole genome shotgun (WGS) entry which is preliminary data.</text>
</comment>
<dbReference type="InterPro" id="IPR011990">
    <property type="entry name" value="TPR-like_helical_dom_sf"/>
</dbReference>
<dbReference type="CDD" id="cd07302">
    <property type="entry name" value="CHD"/>
    <property type="match status" value="1"/>
</dbReference>
<dbReference type="PROSITE" id="PS50125">
    <property type="entry name" value="GUANYLATE_CYCLASE_2"/>
    <property type="match status" value="1"/>
</dbReference>
<accession>A0A840E4Y1</accession>
<gene>
    <name evidence="2" type="ORF">GGR28_001409</name>
</gene>
<dbReference type="PRINTS" id="PR00364">
    <property type="entry name" value="DISEASERSIST"/>
</dbReference>
<dbReference type="GO" id="GO:0043531">
    <property type="term" value="F:ADP binding"/>
    <property type="evidence" value="ECO:0007669"/>
    <property type="project" value="InterPro"/>
</dbReference>
<dbReference type="SUPFAM" id="SSF48452">
    <property type="entry name" value="TPR-like"/>
    <property type="match status" value="2"/>
</dbReference>
<sequence>MSEILSRKLAAIMFTDIVGYTALMQHDEAEARVKRNRHREVFQAAHEEYRGEILQYYGDGTLSSFESAVDAVECGIEIQRQLRQAPKVALRIGIHLGETVTEDDGVYGDGVNIASRVESFSIPGAVLVTDAVFDQIKNQPHLPTEFMGKFHFKNVDRPTGIYALSTSGLTVPEKNELAGKGHAMNSATSDLPLQLTSFIGRDEEIGEVRELILRSRLVTLSGPGGTGKTRLALKVGESFAEQFEHGLYWVPLASASDVSSVELTISKVLDLVQDPFKNTVDQLTDFFSNKEALLILDNFEQVIDAAPIIGQILSKCPGVKILVTSRIVLHLQGEQEYPVNPLQVPTLNGNRTAEHLLKNPAVSLFSQRARAVKPSFALNDENAAAIARICHRLDGLPLAIELAAARIKLFSPDALLRRLDHQLDLLKGSSPNRPERHQTLRQAIKWSYELLPPPERTLFHRLSVFSGGCDLDAIEAVCAGSNIAPEEVVDLVLALVDKSLLNRKDDTDGEPRFSMLETIRAFAFEALSYHGDRDAVQRAHATYFVSKAERAEPYLTGPDQARWFSALEADLSNFREVVTWLFANREYEMALRLGKGLTRLWFCRNMLTEGVQLAKRLLDWETPEHLSRLKAKITQGLIATYFYDGSYAEAVGLGKKNLAFWREIGDELEIANALNHLGFALINVGSTREGIAYTNEALEMHVAKKDFRGEAVSYNNLGWAYLNAGIPLQAAPALERSLELRKQIRDERGIGFATINLARARGALGQYPQAVALFEEGLRIVKRNMDKVVIIWGLVNFAQLHHDMANIKELRRMWRENQNDVLTKTNLHYILDGWDDFIEGILAGDKGLFAEADDWIQRGIDIFHDKKMVHYVNKGWYYRSKIAYDAGKIDKAWEYLKNSLDINVKYSVLLGTCEVFEFAGVILADTGELEKAALALAKGRCMRSELGAPTPTVIKPYLQKAREVLETRYSADELAAISERGSNVSRDEAIRLVGL</sequence>
<keyword evidence="3" id="KW-1185">Reference proteome</keyword>
<dbReference type="InterPro" id="IPR036388">
    <property type="entry name" value="WH-like_DNA-bd_sf"/>
</dbReference>
<dbReference type="SMART" id="SM00028">
    <property type="entry name" value="TPR"/>
    <property type="match status" value="4"/>
</dbReference>
<dbReference type="GO" id="GO:0004016">
    <property type="term" value="F:adenylate cyclase activity"/>
    <property type="evidence" value="ECO:0007669"/>
    <property type="project" value="UniProtKB-ARBA"/>
</dbReference>
<dbReference type="SUPFAM" id="SSF52540">
    <property type="entry name" value="P-loop containing nucleoside triphosphate hydrolases"/>
    <property type="match status" value="1"/>
</dbReference>
<feature type="domain" description="Guanylate cyclase" evidence="1">
    <location>
        <begin position="11"/>
        <end position="118"/>
    </location>
</feature>
<dbReference type="SMART" id="SM00044">
    <property type="entry name" value="CYCc"/>
    <property type="match status" value="1"/>
</dbReference>
<dbReference type="PANTHER" id="PTHR47691:SF3">
    <property type="entry name" value="HTH-TYPE TRANSCRIPTIONAL REGULATOR RV0890C-RELATED"/>
    <property type="match status" value="1"/>
</dbReference>
<dbReference type="InterPro" id="IPR058852">
    <property type="entry name" value="HTH_77"/>
</dbReference>
<dbReference type="PANTHER" id="PTHR47691">
    <property type="entry name" value="REGULATOR-RELATED"/>
    <property type="match status" value="1"/>
</dbReference>
<dbReference type="EMBL" id="JACIFF010000003">
    <property type="protein sequence ID" value="MBB4078792.1"/>
    <property type="molecule type" value="Genomic_DNA"/>
</dbReference>
<dbReference type="Gene3D" id="3.40.50.300">
    <property type="entry name" value="P-loop containing nucleotide triphosphate hydrolases"/>
    <property type="match status" value="1"/>
</dbReference>
<evidence type="ECO:0000313" key="3">
    <source>
        <dbReference type="Proteomes" id="UP000576209"/>
    </source>
</evidence>
<dbReference type="InterPro" id="IPR002182">
    <property type="entry name" value="NB-ARC"/>
</dbReference>
<dbReference type="Pfam" id="PF25872">
    <property type="entry name" value="HTH_77"/>
    <property type="match status" value="1"/>
</dbReference>
<dbReference type="Pfam" id="PF00211">
    <property type="entry name" value="Guanylate_cyc"/>
    <property type="match status" value="1"/>
</dbReference>
<dbReference type="SUPFAM" id="SSF55073">
    <property type="entry name" value="Nucleotide cyclase"/>
    <property type="match status" value="1"/>
</dbReference>